<dbReference type="InterPro" id="IPR003495">
    <property type="entry name" value="CobW/HypB/UreG_nucleotide-bd"/>
</dbReference>
<dbReference type="Proteomes" id="UP000325292">
    <property type="component" value="Chromosome"/>
</dbReference>
<evidence type="ECO:0000256" key="1">
    <source>
        <dbReference type="ARBA" id="ARBA00006211"/>
    </source>
</evidence>
<evidence type="ECO:0000256" key="6">
    <source>
        <dbReference type="ARBA" id="ARBA00022833"/>
    </source>
</evidence>
<dbReference type="PIRSF" id="PIRSF005624">
    <property type="entry name" value="Ni-bind_GTPase"/>
    <property type="match status" value="1"/>
</dbReference>
<gene>
    <name evidence="9" type="ORF">BXT84_13725</name>
</gene>
<dbReference type="EMBL" id="CP019454">
    <property type="protein sequence ID" value="AUW94880.1"/>
    <property type="molecule type" value="Genomic_DNA"/>
</dbReference>
<dbReference type="NCBIfam" id="TIGR00073">
    <property type="entry name" value="hypB"/>
    <property type="match status" value="1"/>
</dbReference>
<evidence type="ECO:0000259" key="8">
    <source>
        <dbReference type="Pfam" id="PF02492"/>
    </source>
</evidence>
<dbReference type="InterPro" id="IPR004392">
    <property type="entry name" value="Hyd_mat_HypB"/>
</dbReference>
<dbReference type="PANTHER" id="PTHR30134">
    <property type="entry name" value="HYDROGENASE PROTEIN ASSEMBLY PROTEIN, NICKEL CHAPERONE"/>
    <property type="match status" value="1"/>
</dbReference>
<keyword evidence="3" id="KW-0479">Metal-binding</keyword>
<name>A0ABN5H2Q2_9FIRM</name>
<evidence type="ECO:0000256" key="4">
    <source>
        <dbReference type="ARBA" id="ARBA00022741"/>
    </source>
</evidence>
<feature type="domain" description="CobW/HypB/UreG nucleotide-binding" evidence="8">
    <location>
        <begin position="32"/>
        <end position="191"/>
    </location>
</feature>
<protein>
    <submittedName>
        <fullName evidence="9">Hydrogenase accessory protein HypB</fullName>
    </submittedName>
</protein>
<dbReference type="Pfam" id="PF02492">
    <property type="entry name" value="cobW"/>
    <property type="match status" value="1"/>
</dbReference>
<evidence type="ECO:0000256" key="2">
    <source>
        <dbReference type="ARBA" id="ARBA00022596"/>
    </source>
</evidence>
<keyword evidence="10" id="KW-1185">Reference proteome</keyword>
<proteinExistence type="inferred from homology"/>
<dbReference type="PANTHER" id="PTHR30134:SF2">
    <property type="entry name" value="HYDROGENASE MATURATION FACTOR HYPB"/>
    <property type="match status" value="1"/>
</dbReference>
<keyword evidence="6" id="KW-0862">Zinc</keyword>
<dbReference type="InterPro" id="IPR027417">
    <property type="entry name" value="P-loop_NTPase"/>
</dbReference>
<keyword evidence="5" id="KW-0378">Hydrolase</keyword>
<evidence type="ECO:0000313" key="9">
    <source>
        <dbReference type="EMBL" id="AUW94880.1"/>
    </source>
</evidence>
<organism evidence="9 10">
    <name type="scientific">Sulfobacillus thermotolerans</name>
    <dbReference type="NCBI Taxonomy" id="338644"/>
    <lineage>
        <taxon>Bacteria</taxon>
        <taxon>Bacillati</taxon>
        <taxon>Bacillota</taxon>
        <taxon>Clostridia</taxon>
        <taxon>Eubacteriales</taxon>
        <taxon>Clostridiales Family XVII. Incertae Sedis</taxon>
        <taxon>Sulfobacillus</taxon>
    </lineage>
</organism>
<evidence type="ECO:0000256" key="7">
    <source>
        <dbReference type="ARBA" id="ARBA00023134"/>
    </source>
</evidence>
<accession>A0ABN5H2Q2</accession>
<evidence type="ECO:0000313" key="10">
    <source>
        <dbReference type="Proteomes" id="UP000325292"/>
    </source>
</evidence>
<sequence length="214" mass="23602">MHVDLHHDVWALNNSEGDSNRQWLDKHGIRAVNIMGSPGAGKTTLLEYLLPVLQKDFRIGVIEGDVATSRDAQRIAALGVAVIQLETQGVCHLDGRMVRSGLEALESLQLNLLFIENVGNLVCPADFFLGEHRRLAVLSTVEGADKVVKYPTLFRRVDALAVTKTDLLPYTEFDMGQVSHDFQELGANRPIFTLSKGKGIDALAVWFEALLRNG</sequence>
<keyword evidence="2" id="KW-0533">Nickel</keyword>
<dbReference type="SUPFAM" id="SSF52540">
    <property type="entry name" value="P-loop containing nucleoside triphosphate hydrolases"/>
    <property type="match status" value="1"/>
</dbReference>
<evidence type="ECO:0000256" key="5">
    <source>
        <dbReference type="ARBA" id="ARBA00022801"/>
    </source>
</evidence>
<reference evidence="9 10" key="1">
    <citation type="journal article" date="2019" name="Sci. Rep.">
        <title>Sulfobacillus thermotolerans: new insights into resistance and metabolic capacities of acidophilic chemolithotrophs.</title>
        <authorList>
            <person name="Panyushkina A.E."/>
            <person name="Babenko V.V."/>
            <person name="Nikitina A.S."/>
            <person name="Selezneva O.V."/>
            <person name="Tsaplina I.A."/>
            <person name="Letarova M.A."/>
            <person name="Kostryukova E.S."/>
            <person name="Letarov A.V."/>
        </authorList>
    </citation>
    <scope>NUCLEOTIDE SEQUENCE [LARGE SCALE GENOMIC DNA]</scope>
    <source>
        <strain evidence="9 10">Kr1</strain>
    </source>
</reference>
<keyword evidence="4" id="KW-0547">Nucleotide-binding</keyword>
<evidence type="ECO:0000256" key="3">
    <source>
        <dbReference type="ARBA" id="ARBA00022723"/>
    </source>
</evidence>
<dbReference type="Gene3D" id="3.40.50.300">
    <property type="entry name" value="P-loop containing nucleotide triphosphate hydrolases"/>
    <property type="match status" value="1"/>
</dbReference>
<keyword evidence="7" id="KW-0342">GTP-binding</keyword>
<comment type="similarity">
    <text evidence="1">Belongs to the SIMIBI class G3E GTPase family. HypB/HupM subfamily.</text>
</comment>